<feature type="domain" description="DUF7115" evidence="3">
    <location>
        <begin position="1"/>
        <end position="108"/>
    </location>
</feature>
<dbReference type="Pfam" id="PF23428">
    <property type="entry name" value="DUF7115"/>
    <property type="match status" value="1"/>
</dbReference>
<evidence type="ECO:0000313" key="5">
    <source>
        <dbReference type="Proteomes" id="UP001321047"/>
    </source>
</evidence>
<name>A0AAP2Z6U8_9EURY</name>
<evidence type="ECO:0000256" key="1">
    <source>
        <dbReference type="SAM" id="Coils"/>
    </source>
</evidence>
<evidence type="ECO:0000259" key="3">
    <source>
        <dbReference type="Pfam" id="PF23428"/>
    </source>
</evidence>
<accession>A0AAP2Z6U8</accession>
<feature type="compositionally biased region" description="Polar residues" evidence="2">
    <location>
        <begin position="271"/>
        <end position="280"/>
    </location>
</feature>
<gene>
    <name evidence="4" type="ORF">OB919_05925</name>
</gene>
<evidence type="ECO:0000313" key="4">
    <source>
        <dbReference type="EMBL" id="MCU4751520.1"/>
    </source>
</evidence>
<evidence type="ECO:0000256" key="2">
    <source>
        <dbReference type="SAM" id="MobiDB-lite"/>
    </source>
</evidence>
<feature type="region of interest" description="Disordered" evidence="2">
    <location>
        <begin position="214"/>
        <end position="333"/>
    </location>
</feature>
<dbReference type="AlphaFoldDB" id="A0AAP2Z6U8"/>
<organism evidence="4 5">
    <name type="scientific">Natronosalvus hydrolyticus</name>
    <dbReference type="NCBI Taxonomy" id="2979988"/>
    <lineage>
        <taxon>Archaea</taxon>
        <taxon>Methanobacteriati</taxon>
        <taxon>Methanobacteriota</taxon>
        <taxon>Stenosarchaea group</taxon>
        <taxon>Halobacteria</taxon>
        <taxon>Halobacteriales</taxon>
        <taxon>Natrialbaceae</taxon>
        <taxon>Natronosalvus</taxon>
    </lineage>
</organism>
<feature type="coiled-coil region" evidence="1">
    <location>
        <begin position="338"/>
        <end position="365"/>
    </location>
</feature>
<keyword evidence="5" id="KW-1185">Reference proteome</keyword>
<sequence>MTVPGIVQSTLEGEEIATRVALGGDDELFITPSKTIIYRADGLLSDESVDSFPHDADRLTLSEGRRKTRFTLEYPLEGTREFTIPSKRTDDVLHPVLAGVLNGNGITEPGETVLQTFRFSELTVILTSHRLVKHIGEAVWDGDFEQYAYEAVTNLSFEPGSVATQIVLETDGRQQRFKTPNDRAGEVRERLERALFAYYDVDSLEELNATVAEDDGDAEPAEEPHSSVDFGVGVDPLDANPPELDSDGAIADDQADASQSPPAESAAVQADTPNGRSGSSDPLGDTKNGTRTGSPTGASDVGEDPFESNTLEAVDESQGSTESSPPTPQTDPELLERIEALEETVSKQTEQIAAQQETIEQLIEELRRGR</sequence>
<feature type="compositionally biased region" description="Polar residues" evidence="2">
    <location>
        <begin position="287"/>
        <end position="297"/>
    </location>
</feature>
<feature type="compositionally biased region" description="Low complexity" evidence="2">
    <location>
        <begin position="247"/>
        <end position="263"/>
    </location>
</feature>
<dbReference type="InterPro" id="IPR055539">
    <property type="entry name" value="DUF7115"/>
</dbReference>
<protein>
    <recommendedName>
        <fullName evidence="3">DUF7115 domain-containing protein</fullName>
    </recommendedName>
</protein>
<keyword evidence="1" id="KW-0175">Coiled coil</keyword>
<comment type="caution">
    <text evidence="4">The sequence shown here is derived from an EMBL/GenBank/DDBJ whole genome shotgun (WGS) entry which is preliminary data.</text>
</comment>
<proteinExistence type="predicted"/>
<dbReference type="RefSeq" id="WP_342807401.1">
    <property type="nucleotide sequence ID" value="NZ_JAOPJZ010000003.1"/>
</dbReference>
<dbReference type="EMBL" id="JAOPJZ010000003">
    <property type="protein sequence ID" value="MCU4751520.1"/>
    <property type="molecule type" value="Genomic_DNA"/>
</dbReference>
<dbReference type="Proteomes" id="UP001321047">
    <property type="component" value="Unassembled WGS sequence"/>
</dbReference>
<feature type="compositionally biased region" description="Polar residues" evidence="2">
    <location>
        <begin position="307"/>
        <end position="324"/>
    </location>
</feature>
<reference evidence="4 5" key="1">
    <citation type="submission" date="2022-09" db="EMBL/GenBank/DDBJ databases">
        <title>Enrichment on poylsaccharides allowed isolation of novel metabolic and taxonomic groups of Haloarchaea.</title>
        <authorList>
            <person name="Sorokin D.Y."/>
            <person name="Elcheninov A.G."/>
            <person name="Khizhniak T.V."/>
            <person name="Kolganova T.V."/>
            <person name="Kublanov I.V."/>
        </authorList>
    </citation>
    <scope>NUCLEOTIDE SEQUENCE [LARGE SCALE GENOMIC DNA]</scope>
    <source>
        <strain evidence="4 5">AArc-curdl1</strain>
    </source>
</reference>